<protein>
    <submittedName>
        <fullName evidence="10">Alanine glycine permease</fullName>
    </submittedName>
</protein>
<evidence type="ECO:0000256" key="6">
    <source>
        <dbReference type="ARBA" id="ARBA00022989"/>
    </source>
</evidence>
<feature type="transmembrane region" description="Helical" evidence="8">
    <location>
        <begin position="415"/>
        <end position="433"/>
    </location>
</feature>
<dbReference type="InterPro" id="IPR004841">
    <property type="entry name" value="AA-permease/SLC12A_dom"/>
</dbReference>
<gene>
    <name evidence="10" type="ORF">P245_09115</name>
</gene>
<dbReference type="RefSeq" id="WP_034378663.1">
    <property type="nucleotide sequence ID" value="NZ_AWTN01000084.1"/>
</dbReference>
<evidence type="ECO:0000256" key="5">
    <source>
        <dbReference type="ARBA" id="ARBA00022970"/>
    </source>
</evidence>
<comment type="caution">
    <text evidence="10">The sequence shown here is derived from an EMBL/GenBank/DDBJ whole genome shotgun (WGS) entry which is preliminary data.</text>
</comment>
<reference evidence="10 11" key="1">
    <citation type="submission" date="2013-09" db="EMBL/GenBank/DDBJ databases">
        <title>High correlation between genotypes and phenotypes of environmental bacteria Comamonas testosteroni strains.</title>
        <authorList>
            <person name="Liu L."/>
            <person name="Zhu W."/>
            <person name="Xia X."/>
            <person name="Xu B."/>
            <person name="Luo M."/>
            <person name="Wang G."/>
        </authorList>
    </citation>
    <scope>NUCLEOTIDE SEQUENCE [LARGE SCALE GENOMIC DNA]</scope>
    <source>
        <strain evidence="10 11">JL14</strain>
    </source>
</reference>
<accession>A0A0E3BID0</accession>
<feature type="transmembrane region" description="Helical" evidence="8">
    <location>
        <begin position="55"/>
        <end position="74"/>
    </location>
</feature>
<feature type="transmembrane region" description="Helical" evidence="8">
    <location>
        <begin position="369"/>
        <end position="394"/>
    </location>
</feature>
<feature type="transmembrane region" description="Helical" evidence="8">
    <location>
        <begin position="136"/>
        <end position="154"/>
    </location>
</feature>
<evidence type="ECO:0000313" key="10">
    <source>
        <dbReference type="EMBL" id="KGG93293.1"/>
    </source>
</evidence>
<name>A0A0E3BID0_9BURK</name>
<dbReference type="FunFam" id="1.20.1740.10:FF:000001">
    <property type="entry name" value="Amino acid permease"/>
    <property type="match status" value="1"/>
</dbReference>
<dbReference type="PANTHER" id="PTHR43495:SF2">
    <property type="entry name" value="D-SERINE_D-ALANINE_GLYCINE TRANSPORTER"/>
    <property type="match status" value="1"/>
</dbReference>
<evidence type="ECO:0000256" key="4">
    <source>
        <dbReference type="ARBA" id="ARBA00022692"/>
    </source>
</evidence>
<organism evidence="10 11">
    <name type="scientific">Comamonas thiooxydans</name>
    <dbReference type="NCBI Taxonomy" id="363952"/>
    <lineage>
        <taxon>Bacteria</taxon>
        <taxon>Pseudomonadati</taxon>
        <taxon>Pseudomonadota</taxon>
        <taxon>Betaproteobacteria</taxon>
        <taxon>Burkholderiales</taxon>
        <taxon>Comamonadaceae</taxon>
        <taxon>Comamonas</taxon>
    </lineage>
</organism>
<feature type="domain" description="Amino acid permease/ SLC12A" evidence="9">
    <location>
        <begin position="27"/>
        <end position="459"/>
    </location>
</feature>
<evidence type="ECO:0000256" key="3">
    <source>
        <dbReference type="ARBA" id="ARBA00022475"/>
    </source>
</evidence>
<keyword evidence="4 8" id="KW-0812">Transmembrane</keyword>
<evidence type="ECO:0000313" key="11">
    <source>
        <dbReference type="Proteomes" id="UP000029567"/>
    </source>
</evidence>
<dbReference type="GO" id="GO:0006865">
    <property type="term" value="P:amino acid transport"/>
    <property type="evidence" value="ECO:0007669"/>
    <property type="project" value="UniProtKB-KW"/>
</dbReference>
<proteinExistence type="predicted"/>
<dbReference type="GO" id="GO:0055085">
    <property type="term" value="P:transmembrane transport"/>
    <property type="evidence" value="ECO:0007669"/>
    <property type="project" value="InterPro"/>
</dbReference>
<evidence type="ECO:0000256" key="7">
    <source>
        <dbReference type="ARBA" id="ARBA00023136"/>
    </source>
</evidence>
<dbReference type="PROSITE" id="PS00218">
    <property type="entry name" value="AMINO_ACID_PERMEASE_1"/>
    <property type="match status" value="1"/>
</dbReference>
<dbReference type="PIRSF" id="PIRSF006060">
    <property type="entry name" value="AA_transporter"/>
    <property type="match status" value="1"/>
</dbReference>
<keyword evidence="7 8" id="KW-0472">Membrane</keyword>
<feature type="transmembrane region" description="Helical" evidence="8">
    <location>
        <begin position="208"/>
        <end position="230"/>
    </location>
</feature>
<evidence type="ECO:0000259" key="9">
    <source>
        <dbReference type="Pfam" id="PF00324"/>
    </source>
</evidence>
<keyword evidence="3" id="KW-1003">Cell membrane</keyword>
<dbReference type="InterPro" id="IPR004840">
    <property type="entry name" value="Amino_acid_permease_CS"/>
</dbReference>
<feature type="transmembrane region" description="Helical" evidence="8">
    <location>
        <begin position="251"/>
        <end position="270"/>
    </location>
</feature>
<dbReference type="GO" id="GO:0005886">
    <property type="term" value="C:plasma membrane"/>
    <property type="evidence" value="ECO:0007669"/>
    <property type="project" value="UniProtKB-SubCell"/>
</dbReference>
<dbReference type="EMBL" id="AWTN01000084">
    <property type="protein sequence ID" value="KGG93293.1"/>
    <property type="molecule type" value="Genomic_DNA"/>
</dbReference>
<dbReference type="PANTHER" id="PTHR43495">
    <property type="entry name" value="GABA PERMEASE"/>
    <property type="match status" value="1"/>
</dbReference>
<feature type="transmembrane region" description="Helical" evidence="8">
    <location>
        <begin position="342"/>
        <end position="363"/>
    </location>
</feature>
<sequence>MSRNHPSAAGESLQQTGELERGLKDRHIQLIALGGAIGVGLFLGSAKAIHKAGPLLLVSYAIAGLAIFFIMRALGELLVHRPVAGSFATYAETYVSPWAGFVTGWTYWFTWVVTGMAELTAIGIYTHYWFPAIPQWVPALATLAVLLGVNLIAVKVFGELEFWFALIKVVTIVATLVLGVAIITTGWGPLGQTASFTNLWSHGGFAPVGMVGVVFTLQIACFAYTGVELIGVTAGEAESPEKVLPRATNSIVYRILIFYIGALIVIMSLVPWNELSPDMSPFVHVFDKLGIPAAAGIINFVVITAAASSCNSGIFSTGRMLYTLAQFKQAPARLGRVNARHVPAAGIVLSAAFMLLGVVLNYLVPEEAFIYVTSIATIGAVWTWGIIVFSHLRYRRAVRLGHAAAVAYRMPGAPFTNWFVLAFLALVLVCLSLDASTRVALYIAPLWFALLTIGYRLYAVKPEQRQSLAQAQQQAA</sequence>
<dbReference type="Proteomes" id="UP000029567">
    <property type="component" value="Unassembled WGS sequence"/>
</dbReference>
<dbReference type="AlphaFoldDB" id="A0A0E3BID0"/>
<feature type="transmembrane region" description="Helical" evidence="8">
    <location>
        <begin position="290"/>
        <end position="310"/>
    </location>
</feature>
<evidence type="ECO:0000256" key="2">
    <source>
        <dbReference type="ARBA" id="ARBA00022448"/>
    </source>
</evidence>
<dbReference type="Pfam" id="PF00324">
    <property type="entry name" value="AA_permease"/>
    <property type="match status" value="1"/>
</dbReference>
<feature type="transmembrane region" description="Helical" evidence="8">
    <location>
        <begin position="166"/>
        <end position="188"/>
    </location>
</feature>
<evidence type="ECO:0000256" key="8">
    <source>
        <dbReference type="SAM" id="Phobius"/>
    </source>
</evidence>
<dbReference type="Gene3D" id="1.20.1740.10">
    <property type="entry name" value="Amino acid/polyamine transporter I"/>
    <property type="match status" value="1"/>
</dbReference>
<feature type="transmembrane region" description="Helical" evidence="8">
    <location>
        <begin position="30"/>
        <end position="49"/>
    </location>
</feature>
<keyword evidence="5" id="KW-0029">Amino-acid transport</keyword>
<keyword evidence="6 8" id="KW-1133">Transmembrane helix</keyword>
<feature type="transmembrane region" description="Helical" evidence="8">
    <location>
        <begin position="439"/>
        <end position="458"/>
    </location>
</feature>
<comment type="subcellular location">
    <subcellularLocation>
        <location evidence="1">Cell membrane</location>
        <topology evidence="1">Multi-pass membrane protein</topology>
    </subcellularLocation>
</comment>
<evidence type="ECO:0000256" key="1">
    <source>
        <dbReference type="ARBA" id="ARBA00004651"/>
    </source>
</evidence>
<keyword evidence="2" id="KW-0813">Transport</keyword>